<sequence length="58" mass="7283">MFNFWTDVLKKDEEEFWKTSMRRFKATFDLHIRKKERMEQAQHEKQQHQALETLKSLK</sequence>
<dbReference type="AlphaFoldDB" id="A0A024QCA3"/>
<evidence type="ECO:0000313" key="3">
    <source>
        <dbReference type="Proteomes" id="UP000028875"/>
    </source>
</evidence>
<keyword evidence="3" id="KW-1185">Reference proteome</keyword>
<evidence type="ECO:0000313" key="2">
    <source>
        <dbReference type="EMBL" id="CDQ39556.1"/>
    </source>
</evidence>
<reference evidence="3" key="2">
    <citation type="submission" date="2014-05" db="EMBL/GenBank/DDBJ databases">
        <title>Draft genome sequence of Virgibacillus massiliensis Vm-5.</title>
        <authorList>
            <person name="Khelaifia S."/>
            <person name="Croce O."/>
            <person name="Lagier J.C."/>
            <person name="Raoult D."/>
        </authorList>
    </citation>
    <scope>NUCLEOTIDE SEQUENCE [LARGE SCALE GENOMIC DNA]</scope>
    <source>
        <strain evidence="3">Vm-5</strain>
    </source>
</reference>
<reference evidence="2 3" key="1">
    <citation type="submission" date="2014-03" db="EMBL/GenBank/DDBJ databases">
        <authorList>
            <person name="Urmite Genomes U."/>
        </authorList>
    </citation>
    <scope>NUCLEOTIDE SEQUENCE [LARGE SCALE GENOMIC DNA]</scope>
    <source>
        <strain evidence="2 3">Vm-5</strain>
    </source>
</reference>
<proteinExistence type="predicted"/>
<accession>A0A024QCA3</accession>
<comment type="caution">
    <text evidence="2">The sequence shown here is derived from an EMBL/GenBank/DDBJ whole genome shotgun (WGS) entry which is preliminary data.</text>
</comment>
<gene>
    <name evidence="2" type="ORF">BN990_01861</name>
</gene>
<feature type="region of interest" description="Disordered" evidence="1">
    <location>
        <begin position="36"/>
        <end position="58"/>
    </location>
</feature>
<dbReference type="EMBL" id="CCDP010000001">
    <property type="protein sequence ID" value="CDQ39556.1"/>
    <property type="molecule type" value="Genomic_DNA"/>
</dbReference>
<dbReference type="STRING" id="1462526.BN990_01861"/>
<organism evidence="2 3">
    <name type="scientific">Virgibacillus massiliensis</name>
    <dbReference type="NCBI Taxonomy" id="1462526"/>
    <lineage>
        <taxon>Bacteria</taxon>
        <taxon>Bacillati</taxon>
        <taxon>Bacillota</taxon>
        <taxon>Bacilli</taxon>
        <taxon>Bacillales</taxon>
        <taxon>Bacillaceae</taxon>
        <taxon>Virgibacillus</taxon>
    </lineage>
</organism>
<name>A0A024QCA3_9BACI</name>
<feature type="compositionally biased region" description="Basic and acidic residues" evidence="1">
    <location>
        <begin position="36"/>
        <end position="47"/>
    </location>
</feature>
<dbReference type="Proteomes" id="UP000028875">
    <property type="component" value="Unassembled WGS sequence"/>
</dbReference>
<evidence type="ECO:0000256" key="1">
    <source>
        <dbReference type="SAM" id="MobiDB-lite"/>
    </source>
</evidence>
<protein>
    <submittedName>
        <fullName evidence="2">Uncharacterized protein</fullName>
    </submittedName>
</protein>